<dbReference type="InterPro" id="IPR046348">
    <property type="entry name" value="SIS_dom_sf"/>
</dbReference>
<dbReference type="InterPro" id="IPR005488">
    <property type="entry name" value="Etherase_MurQ"/>
</dbReference>
<evidence type="ECO:0000256" key="1">
    <source>
        <dbReference type="ARBA" id="ARBA00023239"/>
    </source>
</evidence>
<organism evidence="5 6">
    <name type="scientific">Devosia yakushimensis</name>
    <dbReference type="NCBI Taxonomy" id="470028"/>
    <lineage>
        <taxon>Bacteria</taxon>
        <taxon>Pseudomonadati</taxon>
        <taxon>Pseudomonadota</taxon>
        <taxon>Alphaproteobacteria</taxon>
        <taxon>Hyphomicrobiales</taxon>
        <taxon>Devosiaceae</taxon>
        <taxon>Devosia</taxon>
    </lineage>
</organism>
<evidence type="ECO:0000256" key="3">
    <source>
        <dbReference type="HAMAP-Rule" id="MF_00068"/>
    </source>
</evidence>
<comment type="catalytic activity">
    <reaction evidence="3">
        <text>N-acetyl-D-muramate 6-phosphate + H2O = N-acetyl-D-glucosamine 6-phosphate + (R)-lactate</text>
        <dbReference type="Rhea" id="RHEA:26410"/>
        <dbReference type="ChEBI" id="CHEBI:15377"/>
        <dbReference type="ChEBI" id="CHEBI:16004"/>
        <dbReference type="ChEBI" id="CHEBI:57513"/>
        <dbReference type="ChEBI" id="CHEBI:58722"/>
        <dbReference type="EC" id="4.2.1.126"/>
    </reaction>
</comment>
<comment type="pathway">
    <text evidence="3">Amino-sugar metabolism; 1,6-anhydro-N-acetylmuramate degradation.</text>
</comment>
<dbReference type="CDD" id="cd05007">
    <property type="entry name" value="SIS_Etherase"/>
    <property type="match status" value="1"/>
</dbReference>
<dbReference type="PROSITE" id="PS51464">
    <property type="entry name" value="SIS"/>
    <property type="match status" value="1"/>
</dbReference>
<comment type="subunit">
    <text evidence="3">Homodimer.</text>
</comment>
<sequence>MSTTESASPRFSGIEDWGSNDLVLGIVEGQFAAIAAVQAAAPALAEAIDRGAERLAKGGRLIYMGAGTSGRIATQDAAELPPTFNWPYERALSLMAGGSTALTLAAEGAEDSEELARTDLDGVNVGPNDVVIALAASGRTPYAIAGLVHARQVGALAIGIFNNPGGKLGEVADIAVLLQTGSEFLAGSTRMKAGTAQKAALNCISTGVMIKLGFVYRGLMVEMKPTNVKLVDRAAKMVATLTGADYATARETLDIADGSIKLATVMLEKKVDLLAAGKLIDAAGGNLRKALE</sequence>
<evidence type="ECO:0000313" key="5">
    <source>
        <dbReference type="EMBL" id="GLQ11003.1"/>
    </source>
</evidence>
<dbReference type="InterPro" id="IPR001347">
    <property type="entry name" value="SIS_dom"/>
</dbReference>
<reference evidence="5" key="2">
    <citation type="submission" date="2023-01" db="EMBL/GenBank/DDBJ databases">
        <title>Draft genome sequence of Devosia yakushimensis strain NBRC 103855.</title>
        <authorList>
            <person name="Sun Q."/>
            <person name="Mori K."/>
        </authorList>
    </citation>
    <scope>NUCLEOTIDE SEQUENCE</scope>
    <source>
        <strain evidence="5">NBRC 103855</strain>
    </source>
</reference>
<keyword evidence="2 3" id="KW-0119">Carbohydrate metabolism</keyword>
<evidence type="ECO:0000313" key="6">
    <source>
        <dbReference type="Proteomes" id="UP001161406"/>
    </source>
</evidence>
<accession>A0ABQ5UG14</accession>
<comment type="pathway">
    <text evidence="3">Amino-sugar metabolism; N-acetylmuramate degradation.</text>
</comment>
<comment type="miscellaneous">
    <text evidence="3">A lyase-type mechanism (elimination/hydration) is suggested for the cleavage of the lactyl ether bond of MurNAc 6-phosphate, with the formation of an alpha,beta-unsaturated aldehyde intermediate with (E)-stereochemistry, followed by the syn addition of water to give product.</text>
</comment>
<dbReference type="HAMAP" id="MF_00068">
    <property type="entry name" value="MurQ"/>
    <property type="match status" value="1"/>
</dbReference>
<comment type="function">
    <text evidence="3">Specifically catalyzes the cleavage of the D-lactyl ether substituent of MurNAc 6-phosphate, producing GlcNAc 6-phosphate and D-lactate. Together with AnmK, is also required for the utilization of anhydro-N-acetylmuramic acid (anhMurNAc) either imported from the medium or derived from its own cell wall murein, and thus plays a role in cell wall recycling.</text>
</comment>
<dbReference type="EMBL" id="BSNG01000001">
    <property type="protein sequence ID" value="GLQ11003.1"/>
    <property type="molecule type" value="Genomic_DNA"/>
</dbReference>
<dbReference type="PANTHER" id="PTHR10088">
    <property type="entry name" value="GLUCOKINASE REGULATORY PROTEIN"/>
    <property type="match status" value="1"/>
</dbReference>
<keyword evidence="6" id="KW-1185">Reference proteome</keyword>
<dbReference type="Pfam" id="PF22645">
    <property type="entry name" value="GKRP_SIS_N"/>
    <property type="match status" value="1"/>
</dbReference>
<dbReference type="Gene3D" id="3.40.50.10490">
    <property type="entry name" value="Glucose-6-phosphate isomerase like protein, domain 1"/>
    <property type="match status" value="1"/>
</dbReference>
<comment type="similarity">
    <text evidence="3">Belongs to the GCKR-like family. MurNAc-6-P etherase subfamily.</text>
</comment>
<comment type="pathway">
    <text evidence="3">Cell wall biogenesis; peptidoglycan recycling.</text>
</comment>
<evidence type="ECO:0000259" key="4">
    <source>
        <dbReference type="PROSITE" id="PS51464"/>
    </source>
</evidence>
<dbReference type="Gene3D" id="1.10.8.1080">
    <property type="match status" value="1"/>
</dbReference>
<evidence type="ECO:0000256" key="2">
    <source>
        <dbReference type="ARBA" id="ARBA00023277"/>
    </source>
</evidence>
<keyword evidence="1 3" id="KW-0456">Lyase</keyword>
<dbReference type="InterPro" id="IPR040190">
    <property type="entry name" value="MURQ/GCKR"/>
</dbReference>
<gene>
    <name evidence="3" type="primary">murQ</name>
    <name evidence="5" type="ORF">GCM10007913_29350</name>
</gene>
<name>A0ABQ5UG14_9HYPH</name>
<dbReference type="RefSeq" id="WP_284392104.1">
    <property type="nucleotide sequence ID" value="NZ_BSNG01000001.1"/>
</dbReference>
<proteinExistence type="inferred from homology"/>
<feature type="active site" description="Proton donor" evidence="3">
    <location>
        <position position="79"/>
    </location>
</feature>
<dbReference type="SUPFAM" id="SSF53697">
    <property type="entry name" value="SIS domain"/>
    <property type="match status" value="1"/>
</dbReference>
<dbReference type="NCBIfam" id="NF009222">
    <property type="entry name" value="PRK12570.1"/>
    <property type="match status" value="1"/>
</dbReference>
<protein>
    <recommendedName>
        <fullName evidence="3">N-acetylmuramic acid 6-phosphate etherase</fullName>
        <shortName evidence="3">MurNAc-6-P etherase</shortName>
        <ecNumber evidence="3">4.2.1.126</ecNumber>
    </recommendedName>
    <alternativeName>
        <fullName evidence="3">N-acetylmuramic acid 6-phosphate hydrolase</fullName>
    </alternativeName>
    <alternativeName>
        <fullName evidence="3">N-acetylmuramic acid 6-phosphate lyase</fullName>
    </alternativeName>
</protein>
<dbReference type="PANTHER" id="PTHR10088:SF4">
    <property type="entry name" value="GLUCOKINASE REGULATORY PROTEIN"/>
    <property type="match status" value="1"/>
</dbReference>
<dbReference type="NCBIfam" id="NF003915">
    <property type="entry name" value="PRK05441.1"/>
    <property type="match status" value="1"/>
</dbReference>
<feature type="active site" evidence="3">
    <location>
        <position position="110"/>
    </location>
</feature>
<reference evidence="5" key="1">
    <citation type="journal article" date="2014" name="Int. J. Syst. Evol. Microbiol.">
        <title>Complete genome of a new Firmicutes species belonging to the dominant human colonic microbiota ('Ruminococcus bicirculans') reveals two chromosomes and a selective capacity to utilize plant glucans.</title>
        <authorList>
            <consortium name="NISC Comparative Sequencing Program"/>
            <person name="Wegmann U."/>
            <person name="Louis P."/>
            <person name="Goesmann A."/>
            <person name="Henrissat B."/>
            <person name="Duncan S.H."/>
            <person name="Flint H.J."/>
        </authorList>
    </citation>
    <scope>NUCLEOTIDE SEQUENCE</scope>
    <source>
        <strain evidence="5">NBRC 103855</strain>
    </source>
</reference>
<comment type="caution">
    <text evidence="5">The sequence shown here is derived from an EMBL/GenBank/DDBJ whole genome shotgun (WGS) entry which is preliminary data.</text>
</comment>
<dbReference type="Proteomes" id="UP001161406">
    <property type="component" value="Unassembled WGS sequence"/>
</dbReference>
<dbReference type="EC" id="4.2.1.126" evidence="3"/>
<feature type="domain" description="SIS" evidence="4">
    <location>
        <begin position="51"/>
        <end position="214"/>
    </location>
</feature>